<protein>
    <submittedName>
        <fullName evidence="8">Pol polyprotein</fullName>
    </submittedName>
</protein>
<evidence type="ECO:0000313" key="9">
    <source>
        <dbReference type="Proteomes" id="UP000051530"/>
    </source>
</evidence>
<keyword evidence="1" id="KW-0808">Transferase</keyword>
<dbReference type="Pfam" id="PF17917">
    <property type="entry name" value="RT_RNaseH"/>
    <property type="match status" value="1"/>
</dbReference>
<keyword evidence="3" id="KW-0540">Nuclease</keyword>
<dbReference type="AlphaFoldDB" id="A0A0R0M4D5"/>
<dbReference type="InterPro" id="IPR001584">
    <property type="entry name" value="Integrase_cat-core"/>
</dbReference>
<dbReference type="VEuPathDB" id="MicrosporidiaDB:M153_3070001665"/>
<dbReference type="InterPro" id="IPR012337">
    <property type="entry name" value="RNaseH-like_sf"/>
</dbReference>
<name>A0A0R0M4D5_9MICR</name>
<dbReference type="InterPro" id="IPR050951">
    <property type="entry name" value="Retrovirus_Pol_polyprotein"/>
</dbReference>
<organism evidence="8 9">
    <name type="scientific">Pseudoloma neurophilia</name>
    <dbReference type="NCBI Taxonomy" id="146866"/>
    <lineage>
        <taxon>Eukaryota</taxon>
        <taxon>Fungi</taxon>
        <taxon>Fungi incertae sedis</taxon>
        <taxon>Microsporidia</taxon>
        <taxon>Pseudoloma</taxon>
    </lineage>
</organism>
<dbReference type="GO" id="GO:0003676">
    <property type="term" value="F:nucleic acid binding"/>
    <property type="evidence" value="ECO:0007669"/>
    <property type="project" value="InterPro"/>
</dbReference>
<keyword evidence="4" id="KW-0255">Endonuclease</keyword>
<dbReference type="PANTHER" id="PTHR37984">
    <property type="entry name" value="PROTEIN CBG26694"/>
    <property type="match status" value="1"/>
</dbReference>
<proteinExistence type="predicted"/>
<dbReference type="PANTHER" id="PTHR37984:SF5">
    <property type="entry name" value="PROTEIN NYNRIN-LIKE"/>
    <property type="match status" value="1"/>
</dbReference>
<dbReference type="Gene3D" id="3.10.20.370">
    <property type="match status" value="1"/>
</dbReference>
<dbReference type="CDD" id="cd09274">
    <property type="entry name" value="RNase_HI_RT_Ty3"/>
    <property type="match status" value="1"/>
</dbReference>
<keyword evidence="6" id="KW-0695">RNA-directed DNA polymerase</keyword>
<dbReference type="GO" id="GO:0003964">
    <property type="term" value="F:RNA-directed DNA polymerase activity"/>
    <property type="evidence" value="ECO:0007669"/>
    <property type="project" value="UniProtKB-KW"/>
</dbReference>
<accession>A0A0R0M4D5</accession>
<dbReference type="SUPFAM" id="SSF53098">
    <property type="entry name" value="Ribonuclease H-like"/>
    <property type="match status" value="1"/>
</dbReference>
<dbReference type="SUPFAM" id="SSF56672">
    <property type="entry name" value="DNA/RNA polymerases"/>
    <property type="match status" value="1"/>
</dbReference>
<dbReference type="OrthoDB" id="2847449at2759"/>
<dbReference type="InterPro" id="IPR043502">
    <property type="entry name" value="DNA/RNA_pol_sf"/>
</dbReference>
<reference evidence="8 9" key="1">
    <citation type="submission" date="2015-07" db="EMBL/GenBank/DDBJ databases">
        <title>The genome of Pseudoloma neurophilia, a relevant intracellular parasite of the zebrafish.</title>
        <authorList>
            <person name="Ndikumana S."/>
            <person name="Pelin A."/>
            <person name="Sanders J."/>
            <person name="Corradi N."/>
        </authorList>
    </citation>
    <scope>NUCLEOTIDE SEQUENCE [LARGE SCALE GENOMIC DNA]</scope>
    <source>
        <strain evidence="8 9">MK1</strain>
    </source>
</reference>
<gene>
    <name evidence="8" type="ORF">M153_3070001665</name>
</gene>
<dbReference type="GO" id="GO:0005634">
    <property type="term" value="C:nucleus"/>
    <property type="evidence" value="ECO:0007669"/>
    <property type="project" value="UniProtKB-ARBA"/>
</dbReference>
<evidence type="ECO:0000256" key="1">
    <source>
        <dbReference type="ARBA" id="ARBA00022679"/>
    </source>
</evidence>
<comment type="caution">
    <text evidence="8">The sequence shown here is derived from an EMBL/GenBank/DDBJ whole genome shotgun (WGS) entry which is preliminary data.</text>
</comment>
<keyword evidence="5" id="KW-0378">Hydrolase</keyword>
<dbReference type="EMBL" id="LGUB01000100">
    <property type="protein sequence ID" value="KRH94287.1"/>
    <property type="molecule type" value="Genomic_DNA"/>
</dbReference>
<dbReference type="InterPro" id="IPR036397">
    <property type="entry name" value="RNaseH_sf"/>
</dbReference>
<dbReference type="GO" id="GO:0016787">
    <property type="term" value="F:hydrolase activity"/>
    <property type="evidence" value="ECO:0007669"/>
    <property type="project" value="UniProtKB-KW"/>
</dbReference>
<dbReference type="Gene3D" id="3.30.420.10">
    <property type="entry name" value="Ribonuclease H-like superfamily/Ribonuclease H"/>
    <property type="match status" value="1"/>
</dbReference>
<feature type="domain" description="Integrase catalytic" evidence="7">
    <location>
        <begin position="211"/>
        <end position="371"/>
    </location>
</feature>
<dbReference type="PROSITE" id="PS50994">
    <property type="entry name" value="INTEGRASE"/>
    <property type="match status" value="1"/>
</dbReference>
<dbReference type="Proteomes" id="UP000051530">
    <property type="component" value="Unassembled WGS sequence"/>
</dbReference>
<evidence type="ECO:0000256" key="3">
    <source>
        <dbReference type="ARBA" id="ARBA00022722"/>
    </source>
</evidence>
<evidence type="ECO:0000256" key="4">
    <source>
        <dbReference type="ARBA" id="ARBA00022759"/>
    </source>
</evidence>
<evidence type="ECO:0000256" key="5">
    <source>
        <dbReference type="ARBA" id="ARBA00022801"/>
    </source>
</evidence>
<evidence type="ECO:0000256" key="6">
    <source>
        <dbReference type="ARBA" id="ARBA00022918"/>
    </source>
</evidence>
<sequence length="460" mass="52982">MSMTNPSSPSLLPISDNIESGKPFILQTDASDYGISAILYQEEKLVGLYSKKLSTAEKNYITMKKECLAIFKGLEHFKHLVIGYPIEVKTDNKNLTFDNEVNKRVQRWKIALADYNLIFRHVTGENNAAADFLSREQVLSIQDSVDKNIVISEHIKLLHPGVNQLYKTIKEKGKNMKNLKQICKNIVRNCIICQTEKNYRGTKISQILPLHTEKPGENIAVDILGPFQWKDKQNNNKIYHILCIIDRHSRYVELILLKDIQSKTICEVIENNWFNTKCPPQDILTDQGTQFMSQEFKNLLAKWKIEHRISTAYNPQGNSIAERMMQEITKGLRILRETPLKSAVMKIAYAHNNIYHRMIGCSPSSAFNINETKESPKNLHLREQINQRITKIYGDSVTIDQKEFVISDRVWLKNQARKNKLDPTWSGPYTITKTGRTGHTVTIDLGNKTKKVNVRQERRA</sequence>
<dbReference type="InterPro" id="IPR041373">
    <property type="entry name" value="RT_RNaseH"/>
</dbReference>
<dbReference type="GO" id="GO:0015074">
    <property type="term" value="P:DNA integration"/>
    <property type="evidence" value="ECO:0007669"/>
    <property type="project" value="InterPro"/>
</dbReference>
<evidence type="ECO:0000259" key="7">
    <source>
        <dbReference type="PROSITE" id="PS50994"/>
    </source>
</evidence>
<keyword evidence="9" id="KW-1185">Reference proteome</keyword>
<dbReference type="Pfam" id="PF00665">
    <property type="entry name" value="rve"/>
    <property type="match status" value="1"/>
</dbReference>
<dbReference type="GO" id="GO:0004519">
    <property type="term" value="F:endonuclease activity"/>
    <property type="evidence" value="ECO:0007669"/>
    <property type="project" value="UniProtKB-KW"/>
</dbReference>
<keyword evidence="2" id="KW-0548">Nucleotidyltransferase</keyword>
<evidence type="ECO:0000256" key="2">
    <source>
        <dbReference type="ARBA" id="ARBA00022695"/>
    </source>
</evidence>
<evidence type="ECO:0000313" key="8">
    <source>
        <dbReference type="EMBL" id="KRH94287.1"/>
    </source>
</evidence>